<proteinExistence type="predicted"/>
<evidence type="ECO:0000313" key="1">
    <source>
        <dbReference type="EMBL" id="GFS07487.1"/>
    </source>
</evidence>
<organism evidence="1 2">
    <name type="scientific">Elysia marginata</name>
    <dbReference type="NCBI Taxonomy" id="1093978"/>
    <lineage>
        <taxon>Eukaryota</taxon>
        <taxon>Metazoa</taxon>
        <taxon>Spiralia</taxon>
        <taxon>Lophotrochozoa</taxon>
        <taxon>Mollusca</taxon>
        <taxon>Gastropoda</taxon>
        <taxon>Heterobranchia</taxon>
        <taxon>Euthyneura</taxon>
        <taxon>Panpulmonata</taxon>
        <taxon>Sacoglossa</taxon>
        <taxon>Placobranchoidea</taxon>
        <taxon>Plakobranchidae</taxon>
        <taxon>Elysia</taxon>
    </lineage>
</organism>
<sequence>MCAPSTAQSQHILSIYLIVPSRAQETVYNFAGELLLTGRPTLGNTHLIQISLVYANHISSLRQSEMQPTQDLSTSSSICPPSDTTDYADDCHDLYDNLIVREGTFKMITATWHTNFTAMCGLEDFSMWNCQAGFMSKSNMCLRFLRLETHSIAGAASACRDLNSRLASLLTLADIDAVLDITMNISSFRTVKLWAIGHYSPLNNGYYVDSFGYLIPSSSDIFTGVTLGE</sequence>
<gene>
    <name evidence="1" type="ORF">ElyMa_001250700</name>
</gene>
<dbReference type="AlphaFoldDB" id="A0AAV4IB33"/>
<evidence type="ECO:0000313" key="2">
    <source>
        <dbReference type="Proteomes" id="UP000762676"/>
    </source>
</evidence>
<reference evidence="1 2" key="1">
    <citation type="journal article" date="2021" name="Elife">
        <title>Chloroplast acquisition without the gene transfer in kleptoplastic sea slugs, Plakobranchus ocellatus.</title>
        <authorList>
            <person name="Maeda T."/>
            <person name="Takahashi S."/>
            <person name="Yoshida T."/>
            <person name="Shimamura S."/>
            <person name="Takaki Y."/>
            <person name="Nagai Y."/>
            <person name="Toyoda A."/>
            <person name="Suzuki Y."/>
            <person name="Arimoto A."/>
            <person name="Ishii H."/>
            <person name="Satoh N."/>
            <person name="Nishiyama T."/>
            <person name="Hasebe M."/>
            <person name="Maruyama T."/>
            <person name="Minagawa J."/>
            <person name="Obokata J."/>
            <person name="Shigenobu S."/>
        </authorList>
    </citation>
    <scope>NUCLEOTIDE SEQUENCE [LARGE SCALE GENOMIC DNA]</scope>
</reference>
<keyword evidence="2" id="KW-1185">Reference proteome</keyword>
<comment type="caution">
    <text evidence="1">The sequence shown here is derived from an EMBL/GenBank/DDBJ whole genome shotgun (WGS) entry which is preliminary data.</text>
</comment>
<name>A0AAV4IB33_9GAST</name>
<dbReference type="InterPro" id="IPR016187">
    <property type="entry name" value="CTDL_fold"/>
</dbReference>
<evidence type="ECO:0008006" key="3">
    <source>
        <dbReference type="Google" id="ProtNLM"/>
    </source>
</evidence>
<dbReference type="SUPFAM" id="SSF56436">
    <property type="entry name" value="C-type lectin-like"/>
    <property type="match status" value="1"/>
</dbReference>
<accession>A0AAV4IB33</accession>
<dbReference type="Proteomes" id="UP000762676">
    <property type="component" value="Unassembled WGS sequence"/>
</dbReference>
<protein>
    <recommendedName>
        <fullName evidence="3">C-type lectin domain-containing protein</fullName>
    </recommendedName>
</protein>
<dbReference type="EMBL" id="BMAT01002469">
    <property type="protein sequence ID" value="GFS07487.1"/>
    <property type="molecule type" value="Genomic_DNA"/>
</dbReference>